<evidence type="ECO:0000256" key="2">
    <source>
        <dbReference type="ARBA" id="ARBA00022980"/>
    </source>
</evidence>
<keyword evidence="2 5" id="KW-0689">Ribosomal protein</keyword>
<comment type="caution">
    <text evidence="5">The sequence shown here is derived from an EMBL/GenBank/DDBJ whole genome shotgun (WGS) entry which is preliminary data.</text>
</comment>
<keyword evidence="6" id="KW-1185">Reference proteome</keyword>
<reference evidence="6" key="1">
    <citation type="journal article" date="2019" name="Int. J. Syst. Evol. Microbiol.">
        <title>The Global Catalogue of Microorganisms (GCM) 10K type strain sequencing project: providing services to taxonomists for standard genome sequencing and annotation.</title>
        <authorList>
            <consortium name="The Broad Institute Genomics Platform"/>
            <consortium name="The Broad Institute Genome Sequencing Center for Infectious Disease"/>
            <person name="Wu L."/>
            <person name="Ma J."/>
        </authorList>
    </citation>
    <scope>NUCLEOTIDE SEQUENCE [LARGE SCALE GENOMIC DNA]</scope>
    <source>
        <strain evidence="6">CCUG 55250</strain>
    </source>
</reference>
<gene>
    <name evidence="5" type="ORF">ACFPMF_04770</name>
</gene>
<keyword evidence="3" id="KW-0687">Ribonucleoprotein</keyword>
<evidence type="ECO:0000256" key="3">
    <source>
        <dbReference type="ARBA" id="ARBA00023274"/>
    </source>
</evidence>
<protein>
    <submittedName>
        <fullName evidence="5">30S ribosomal protein THX</fullName>
    </submittedName>
</protein>
<feature type="compositionally biased region" description="Basic residues" evidence="4">
    <location>
        <begin position="21"/>
        <end position="32"/>
    </location>
</feature>
<dbReference type="InterPro" id="IPR031414">
    <property type="entry name" value="Ribosomal_bTHX"/>
</dbReference>
<evidence type="ECO:0000256" key="4">
    <source>
        <dbReference type="SAM" id="MobiDB-lite"/>
    </source>
</evidence>
<evidence type="ECO:0000313" key="5">
    <source>
        <dbReference type="EMBL" id="MFC5408607.1"/>
    </source>
</evidence>
<accession>A0ABW0IBA6</accession>
<dbReference type="Pfam" id="PF17070">
    <property type="entry name" value="Thx"/>
    <property type="match status" value="1"/>
</dbReference>
<name>A0ABW0IBA6_9BACT</name>
<dbReference type="GO" id="GO:0005840">
    <property type="term" value="C:ribosome"/>
    <property type="evidence" value="ECO:0007669"/>
    <property type="project" value="UniProtKB-KW"/>
</dbReference>
<evidence type="ECO:0000313" key="6">
    <source>
        <dbReference type="Proteomes" id="UP001596106"/>
    </source>
</evidence>
<evidence type="ECO:0000256" key="1">
    <source>
        <dbReference type="ARBA" id="ARBA00010834"/>
    </source>
</evidence>
<dbReference type="EMBL" id="JBHSMA010000001">
    <property type="protein sequence ID" value="MFC5408607.1"/>
    <property type="molecule type" value="Genomic_DNA"/>
</dbReference>
<feature type="region of interest" description="Disordered" evidence="4">
    <location>
        <begin position="1"/>
        <end position="38"/>
    </location>
</feature>
<proteinExistence type="inferred from homology"/>
<sequence>MGKGDVKTKRGKIWRGSYGVKRPKLTNQHRKPANPANE</sequence>
<comment type="similarity">
    <text evidence="1">Belongs to the bacterial ribosomal protein bTHX family.</text>
</comment>
<organism evidence="5 6">
    <name type="scientific">Larkinella bovis</name>
    <dbReference type="NCBI Taxonomy" id="683041"/>
    <lineage>
        <taxon>Bacteria</taxon>
        <taxon>Pseudomonadati</taxon>
        <taxon>Bacteroidota</taxon>
        <taxon>Cytophagia</taxon>
        <taxon>Cytophagales</taxon>
        <taxon>Spirosomataceae</taxon>
        <taxon>Larkinella</taxon>
    </lineage>
</organism>
<dbReference type="NCBIfam" id="TIGR04560">
    <property type="entry name" value="ribo_THX"/>
    <property type="match status" value="1"/>
</dbReference>
<dbReference type="RefSeq" id="WP_379841650.1">
    <property type="nucleotide sequence ID" value="NZ_JBHSMA010000001.1"/>
</dbReference>
<dbReference type="InterPro" id="IPR030826">
    <property type="entry name" value="Ribosomal_bTHX/bTHXc/bTHXm"/>
</dbReference>
<dbReference type="Proteomes" id="UP001596106">
    <property type="component" value="Unassembled WGS sequence"/>
</dbReference>